<dbReference type="InterPro" id="IPR040814">
    <property type="entry name" value="Arc_C"/>
</dbReference>
<sequence>MAIRTASSLPLVNSTPAVAVHIGSSHPSEMLDRIRKTHMYLLETVSKHVDDELVGFKRSVYRLNSNLDGYSPVAKIERWKRSIKACLTRCQSTLERLEKWVKREMNTWKTVFGRIEKRIIRTESTLCRSCQLEESKKPLPGMEDTEKKAGEIMHQKLSLMAPQPSLPEPCQEHNWVVISVDVPIVPEFEADMTEDPREFLSNLEKYFKARGWNEKLWLSQVEYHMRGAAKKWWEYREKTVKTWPEFKKIFLQYCERLLVREAIRRDLDLPQRRWEPLDQFVWRKRALYLRLYADANEEDMVKFIMSTLHPEIRRYLKPPLPKTLEELVQRGQEVQLDFDLSDEKIAEEDDSADQPTDNSKYNLEEIMTPNPYDNDGSYAEKA</sequence>
<proteinExistence type="predicted"/>
<dbReference type="InterPro" id="IPR048965">
    <property type="entry name" value="Arc_capsid_dom"/>
</dbReference>
<dbReference type="Pfam" id="PF21395">
    <property type="entry name" value="Arc_capsid_dom"/>
    <property type="match status" value="1"/>
</dbReference>
<dbReference type="PANTHER" id="PTHR15962:SF0">
    <property type="entry name" value="ACTIVITY-REGULATED CYTOSKELETON-ASSOCIATED PROTEIN"/>
    <property type="match status" value="1"/>
</dbReference>
<dbReference type="PRINTS" id="PR02027">
    <property type="entry name" value="ARCARG31"/>
</dbReference>
<evidence type="ECO:0000256" key="1">
    <source>
        <dbReference type="SAM" id="MobiDB-lite"/>
    </source>
</evidence>
<dbReference type="FunCoup" id="A0A6P7X062">
    <property type="interactions" value="46"/>
</dbReference>
<feature type="domain" description="Activity-regulated cytoskeleton-associated protein N-terminal" evidence="3">
    <location>
        <begin position="38"/>
        <end position="137"/>
    </location>
</feature>
<evidence type="ECO:0000313" key="6">
    <source>
        <dbReference type="RefSeq" id="XP_030045883.1"/>
    </source>
</evidence>
<dbReference type="RefSeq" id="XP_030045883.1">
    <property type="nucleotide sequence ID" value="XM_030190023.1"/>
</dbReference>
<dbReference type="Pfam" id="PF18162">
    <property type="entry name" value="Arc_C"/>
    <property type="match status" value="1"/>
</dbReference>
<dbReference type="InterPro" id="IPR023263">
    <property type="entry name" value="Arc"/>
</dbReference>
<dbReference type="GO" id="GO:0003729">
    <property type="term" value="F:mRNA binding"/>
    <property type="evidence" value="ECO:0007669"/>
    <property type="project" value="InterPro"/>
</dbReference>
<organism evidence="5 6">
    <name type="scientific">Microcaecilia unicolor</name>
    <dbReference type="NCBI Taxonomy" id="1415580"/>
    <lineage>
        <taxon>Eukaryota</taxon>
        <taxon>Metazoa</taxon>
        <taxon>Chordata</taxon>
        <taxon>Craniata</taxon>
        <taxon>Vertebrata</taxon>
        <taxon>Euteleostomi</taxon>
        <taxon>Amphibia</taxon>
        <taxon>Gymnophiona</taxon>
        <taxon>Siphonopidae</taxon>
        <taxon>Microcaecilia</taxon>
    </lineage>
</organism>
<dbReference type="InParanoid" id="A0A6P7X062"/>
<evidence type="ECO:0000259" key="2">
    <source>
        <dbReference type="Pfam" id="PF18162"/>
    </source>
</evidence>
<feature type="region of interest" description="Disordered" evidence="1">
    <location>
        <begin position="342"/>
        <end position="382"/>
    </location>
</feature>
<dbReference type="GO" id="GO:0005886">
    <property type="term" value="C:plasma membrane"/>
    <property type="evidence" value="ECO:0007669"/>
    <property type="project" value="TreeGrafter"/>
</dbReference>
<dbReference type="Pfam" id="PF19284">
    <property type="entry name" value="Arc_MA"/>
    <property type="match status" value="1"/>
</dbReference>
<evidence type="ECO:0000259" key="3">
    <source>
        <dbReference type="Pfam" id="PF19284"/>
    </source>
</evidence>
<dbReference type="GO" id="GO:1900271">
    <property type="term" value="P:regulation of long-term synaptic potentiation"/>
    <property type="evidence" value="ECO:0007669"/>
    <property type="project" value="TreeGrafter"/>
</dbReference>
<dbReference type="AlphaFoldDB" id="A0A6P7X062"/>
<dbReference type="KEGG" id="muo:115460192"/>
<dbReference type="Proteomes" id="UP000515156">
    <property type="component" value="Chromosome 1"/>
</dbReference>
<dbReference type="GeneID" id="115460192"/>
<dbReference type="GO" id="GO:0048168">
    <property type="term" value="P:regulation of neuronal synaptic plasticity"/>
    <property type="evidence" value="ECO:0007669"/>
    <property type="project" value="TreeGrafter"/>
</dbReference>
<dbReference type="InterPro" id="IPR045557">
    <property type="entry name" value="Arc_N"/>
</dbReference>
<dbReference type="GO" id="GO:0005737">
    <property type="term" value="C:cytoplasm"/>
    <property type="evidence" value="ECO:0007669"/>
    <property type="project" value="TreeGrafter"/>
</dbReference>
<dbReference type="GO" id="GO:0007010">
    <property type="term" value="P:cytoskeleton organization"/>
    <property type="evidence" value="ECO:0007669"/>
    <property type="project" value="TreeGrafter"/>
</dbReference>
<name>A0A6P7X062_9AMPH</name>
<reference evidence="6" key="1">
    <citation type="submission" date="2025-08" db="UniProtKB">
        <authorList>
            <consortium name="RefSeq"/>
        </authorList>
    </citation>
    <scope>IDENTIFICATION</scope>
</reference>
<feature type="domain" description="Activity-regulated cytoskeleton-associated protein C-terminal" evidence="2">
    <location>
        <begin position="258"/>
        <end position="339"/>
    </location>
</feature>
<protein>
    <submittedName>
        <fullName evidence="6">Activity-regulated cytoskeleton-associated protein</fullName>
    </submittedName>
</protein>
<evidence type="ECO:0000313" key="5">
    <source>
        <dbReference type="Proteomes" id="UP000515156"/>
    </source>
</evidence>
<dbReference type="PANTHER" id="PTHR15962">
    <property type="entry name" value="ACTIVITY-REGULATED CYTOSKELETON-ASSOCIATED PROTEIN"/>
    <property type="match status" value="1"/>
</dbReference>
<feature type="domain" description="Activity-regulated cytoskeleton-associated protein capsid" evidence="4">
    <location>
        <begin position="194"/>
        <end position="253"/>
    </location>
</feature>
<dbReference type="OrthoDB" id="9867597at2759"/>
<evidence type="ECO:0000259" key="4">
    <source>
        <dbReference type="Pfam" id="PF21395"/>
    </source>
</evidence>
<dbReference type="CTD" id="23237"/>
<keyword evidence="5" id="KW-1185">Reference proteome</keyword>
<accession>A0A6P7X062</accession>
<gene>
    <name evidence="6" type="primary">ARC</name>
</gene>
<dbReference type="GO" id="GO:0015629">
    <property type="term" value="C:actin cytoskeleton"/>
    <property type="evidence" value="ECO:0007669"/>
    <property type="project" value="TreeGrafter"/>
</dbReference>